<sequence length="146" mass="16501">MSTQAHTSINSACLLSLSLSLSLSIYVYYVPQQLLKLINQQFLSHTCTLSQRTRRAELKKILELRKKKAKAKVKKKPKKKKNKKAKKKKKKKKKKEEGEEESDVRQQKYTKVSCKGGCRSVGDEDIGVAEQQCTTDTASPSKISLS</sequence>
<reference evidence="3" key="1">
    <citation type="submission" date="2015-04" db="UniProtKB">
        <authorList>
            <consortium name="EnsemblPlants"/>
        </authorList>
    </citation>
    <scope>IDENTIFICATION</scope>
    <source>
        <strain evidence="3">SL10</strain>
    </source>
</reference>
<evidence type="ECO:0000313" key="3">
    <source>
        <dbReference type="EnsemblPlants" id="ONIVA11G03790.1"/>
    </source>
</evidence>
<dbReference type="Proteomes" id="UP000006591">
    <property type="component" value="Chromosome 11"/>
</dbReference>
<protein>
    <submittedName>
        <fullName evidence="3">Uncharacterized protein</fullName>
    </submittedName>
</protein>
<dbReference type="EnsemblPlants" id="ONIVA11G03790.1">
    <property type="protein sequence ID" value="ONIVA11G03790.1"/>
    <property type="gene ID" value="ONIVA11G03790"/>
</dbReference>
<dbReference type="OMA" id="CIQMSTQ"/>
<keyword evidence="2" id="KW-0472">Membrane</keyword>
<dbReference type="AlphaFoldDB" id="A0A0E0IYH7"/>
<dbReference type="Gramene" id="ONIVA11G03790.1">
    <property type="protein sequence ID" value="ONIVA11G03790.1"/>
    <property type="gene ID" value="ONIVA11G03790"/>
</dbReference>
<feature type="transmembrane region" description="Helical" evidence="2">
    <location>
        <begin position="12"/>
        <end position="30"/>
    </location>
</feature>
<accession>A0A0E0IYH7</accession>
<proteinExistence type="predicted"/>
<evidence type="ECO:0000313" key="4">
    <source>
        <dbReference type="Proteomes" id="UP000006591"/>
    </source>
</evidence>
<feature type="compositionally biased region" description="Basic residues" evidence="1">
    <location>
        <begin position="66"/>
        <end position="94"/>
    </location>
</feature>
<dbReference type="HOGENOM" id="CLU_1954343_0_0_1"/>
<reference evidence="3" key="2">
    <citation type="submission" date="2018-04" db="EMBL/GenBank/DDBJ databases">
        <title>OnivRS2 (Oryza nivara Reference Sequence Version 2).</title>
        <authorList>
            <person name="Zhang J."/>
            <person name="Kudrna D."/>
            <person name="Lee S."/>
            <person name="Talag J."/>
            <person name="Rajasekar S."/>
            <person name="Welchert J."/>
            <person name="Hsing Y.-I."/>
            <person name="Wing R.A."/>
        </authorList>
    </citation>
    <scope>NUCLEOTIDE SEQUENCE [LARGE SCALE GENOMIC DNA]</scope>
    <source>
        <strain evidence="3">SL10</strain>
    </source>
</reference>
<keyword evidence="2" id="KW-0812">Transmembrane</keyword>
<organism evidence="3">
    <name type="scientific">Oryza nivara</name>
    <name type="common">Indian wild rice</name>
    <name type="synonym">Oryza sativa f. spontanea</name>
    <dbReference type="NCBI Taxonomy" id="4536"/>
    <lineage>
        <taxon>Eukaryota</taxon>
        <taxon>Viridiplantae</taxon>
        <taxon>Streptophyta</taxon>
        <taxon>Embryophyta</taxon>
        <taxon>Tracheophyta</taxon>
        <taxon>Spermatophyta</taxon>
        <taxon>Magnoliopsida</taxon>
        <taxon>Liliopsida</taxon>
        <taxon>Poales</taxon>
        <taxon>Poaceae</taxon>
        <taxon>BOP clade</taxon>
        <taxon>Oryzoideae</taxon>
        <taxon>Oryzeae</taxon>
        <taxon>Oryzinae</taxon>
        <taxon>Oryza</taxon>
    </lineage>
</organism>
<feature type="region of interest" description="Disordered" evidence="1">
    <location>
        <begin position="66"/>
        <end position="121"/>
    </location>
</feature>
<evidence type="ECO:0000256" key="2">
    <source>
        <dbReference type="SAM" id="Phobius"/>
    </source>
</evidence>
<evidence type="ECO:0000256" key="1">
    <source>
        <dbReference type="SAM" id="MobiDB-lite"/>
    </source>
</evidence>
<name>A0A0E0IYH7_ORYNI</name>
<keyword evidence="2" id="KW-1133">Transmembrane helix</keyword>
<keyword evidence="4" id="KW-1185">Reference proteome</keyword>